<organism evidence="1 2">
    <name type="scientific">Trifolium medium</name>
    <dbReference type="NCBI Taxonomy" id="97028"/>
    <lineage>
        <taxon>Eukaryota</taxon>
        <taxon>Viridiplantae</taxon>
        <taxon>Streptophyta</taxon>
        <taxon>Embryophyta</taxon>
        <taxon>Tracheophyta</taxon>
        <taxon>Spermatophyta</taxon>
        <taxon>Magnoliopsida</taxon>
        <taxon>eudicotyledons</taxon>
        <taxon>Gunneridae</taxon>
        <taxon>Pentapetalae</taxon>
        <taxon>rosids</taxon>
        <taxon>fabids</taxon>
        <taxon>Fabales</taxon>
        <taxon>Fabaceae</taxon>
        <taxon>Papilionoideae</taxon>
        <taxon>50 kb inversion clade</taxon>
        <taxon>NPAAA clade</taxon>
        <taxon>Hologalegina</taxon>
        <taxon>IRL clade</taxon>
        <taxon>Trifolieae</taxon>
        <taxon>Trifolium</taxon>
    </lineage>
</organism>
<protein>
    <submittedName>
        <fullName evidence="1">Uncharacterized protein</fullName>
    </submittedName>
</protein>
<reference evidence="1 2" key="1">
    <citation type="journal article" date="2018" name="Front. Plant Sci.">
        <title>Red Clover (Trifolium pratense) and Zigzag Clover (T. medium) - A Picture of Genomic Similarities and Differences.</title>
        <authorList>
            <person name="Dluhosova J."/>
            <person name="Istvanek J."/>
            <person name="Nedelnik J."/>
            <person name="Repkova J."/>
        </authorList>
    </citation>
    <scope>NUCLEOTIDE SEQUENCE [LARGE SCALE GENOMIC DNA]</scope>
    <source>
        <strain evidence="2">cv. 10/8</strain>
        <tissue evidence="1">Leaf</tissue>
    </source>
</reference>
<evidence type="ECO:0000313" key="1">
    <source>
        <dbReference type="EMBL" id="MCI49415.1"/>
    </source>
</evidence>
<accession>A0A392SN38</accession>
<feature type="non-terminal residue" evidence="1">
    <location>
        <position position="34"/>
    </location>
</feature>
<keyword evidence="2" id="KW-1185">Reference proteome</keyword>
<sequence>MARCAVMLRMCGSSSTNCAPRRQGWRVAPTSGKE</sequence>
<dbReference type="AlphaFoldDB" id="A0A392SN38"/>
<name>A0A392SN38_9FABA</name>
<proteinExistence type="predicted"/>
<dbReference type="EMBL" id="LXQA010400785">
    <property type="protein sequence ID" value="MCI49415.1"/>
    <property type="molecule type" value="Genomic_DNA"/>
</dbReference>
<evidence type="ECO:0000313" key="2">
    <source>
        <dbReference type="Proteomes" id="UP000265520"/>
    </source>
</evidence>
<dbReference type="Proteomes" id="UP000265520">
    <property type="component" value="Unassembled WGS sequence"/>
</dbReference>
<comment type="caution">
    <text evidence="1">The sequence shown here is derived from an EMBL/GenBank/DDBJ whole genome shotgun (WGS) entry which is preliminary data.</text>
</comment>